<dbReference type="SUPFAM" id="SSF50346">
    <property type="entry name" value="PRC-barrel domain"/>
    <property type="match status" value="1"/>
</dbReference>
<evidence type="ECO:0000313" key="1">
    <source>
        <dbReference type="EMBL" id="MDT6982294.1"/>
    </source>
</evidence>
<dbReference type="Proteomes" id="UP001249760">
    <property type="component" value="Unassembled WGS sequence"/>
</dbReference>
<dbReference type="RefSeq" id="WP_394309168.1">
    <property type="nucleotide sequence ID" value="NZ_JASKMA010000002.1"/>
</dbReference>
<protein>
    <submittedName>
        <fullName evidence="1">PRC-barrel domain-containing protein</fullName>
    </submittedName>
</protein>
<name>A0ABU3JK44_9ACTN</name>
<proteinExistence type="predicted"/>
<dbReference type="EMBL" id="JASKMA010000002">
    <property type="protein sequence ID" value="MDT6982294.1"/>
    <property type="molecule type" value="Genomic_DNA"/>
</dbReference>
<reference evidence="1 2" key="1">
    <citation type="submission" date="2023-05" db="EMBL/GenBank/DDBJ databases">
        <title>Streptomyces fuscus sp. nov., a brown-black pigment producing actinomyces isolated from dry sand of Sea duck farm.</title>
        <authorList>
            <person name="Xie J."/>
            <person name="Shen N."/>
        </authorList>
    </citation>
    <scope>NUCLEOTIDE SEQUENCE [LARGE SCALE GENOMIC DNA]</scope>
    <source>
        <strain evidence="1 2">CGMCC 4.1745</strain>
    </source>
</reference>
<gene>
    <name evidence="1" type="ORF">QNO04_02410</name>
</gene>
<comment type="caution">
    <text evidence="1">The sequence shown here is derived from an EMBL/GenBank/DDBJ whole genome shotgun (WGS) entry which is preliminary data.</text>
</comment>
<dbReference type="InterPro" id="IPR011033">
    <property type="entry name" value="PRC_barrel-like_sf"/>
</dbReference>
<sequence>MTLFSQVTGLPVEAAGGGGRLGEVRSLVVDVASGRVTHARIRRGRLRRDAVVAWPDLRATAHGLRAVRPTTDAPATPDLIGAEALTECGEEHGTVLDAEFDPLTGRLTTVLTTHGKVPAPHLLGLGNHALIVEDV</sequence>
<evidence type="ECO:0000313" key="2">
    <source>
        <dbReference type="Proteomes" id="UP001249760"/>
    </source>
</evidence>
<accession>A0ABU3JK44</accession>
<keyword evidence="2" id="KW-1185">Reference proteome</keyword>
<organism evidence="1 2">
    <name type="scientific">Streptomyces lusitanus</name>
    <dbReference type="NCBI Taxonomy" id="68232"/>
    <lineage>
        <taxon>Bacteria</taxon>
        <taxon>Bacillati</taxon>
        <taxon>Actinomycetota</taxon>
        <taxon>Actinomycetes</taxon>
        <taxon>Kitasatosporales</taxon>
        <taxon>Streptomycetaceae</taxon>
        <taxon>Streptomyces</taxon>
    </lineage>
</organism>